<dbReference type="Pfam" id="PF00535">
    <property type="entry name" value="Glycos_transf_2"/>
    <property type="match status" value="1"/>
</dbReference>
<sequence>MSAGASNVTRLRREQEDLAVPAPSDRSGRVKLLTCFPPGAILIPAHNAAPVIDRALRRLAPIAELGTAEICVICHGCTDDTAERARKYAGVHVIELETASKTTALNSGDVWATLWPRLYLDADIEIDPDAIARVFQTLQGSIPAARPLYRYDTSGASALVRAYYRARRRMPSTRFALWGAGVYAISKVGHERFDSFPTVTADDLFVDHLFSANEKHIVTTVPVRVRTPLTTGALLTILRRNHRALAEMPHASTSVSASEIVLSVRGLTSALDALAYTVLAVASRAALPGRHPGTSAETGRNAGTRIVMTRNTQ</sequence>
<dbReference type="PANTHER" id="PTHR48090:SF7">
    <property type="entry name" value="RFBJ PROTEIN"/>
    <property type="match status" value="1"/>
</dbReference>
<proteinExistence type="inferred from homology"/>
<feature type="domain" description="Glycosyltransferase 2-like" evidence="3">
    <location>
        <begin position="41"/>
        <end position="139"/>
    </location>
</feature>
<protein>
    <submittedName>
        <fullName evidence="4">Glycosyltransferase</fullName>
    </submittedName>
</protein>
<dbReference type="InterPro" id="IPR001173">
    <property type="entry name" value="Glyco_trans_2-like"/>
</dbReference>
<comment type="caution">
    <text evidence="4">The sequence shown here is derived from an EMBL/GenBank/DDBJ whole genome shotgun (WGS) entry which is preliminary data.</text>
</comment>
<dbReference type="Proteomes" id="UP000282460">
    <property type="component" value="Unassembled WGS sequence"/>
</dbReference>
<dbReference type="GO" id="GO:0016740">
    <property type="term" value="F:transferase activity"/>
    <property type="evidence" value="ECO:0007669"/>
    <property type="project" value="UniProtKB-KW"/>
</dbReference>
<dbReference type="Gene3D" id="3.90.550.10">
    <property type="entry name" value="Spore Coat Polysaccharide Biosynthesis Protein SpsA, Chain A"/>
    <property type="match status" value="1"/>
</dbReference>
<feature type="region of interest" description="Disordered" evidence="2">
    <location>
        <begin position="1"/>
        <end position="24"/>
    </location>
</feature>
<feature type="region of interest" description="Disordered" evidence="2">
    <location>
        <begin position="289"/>
        <end position="313"/>
    </location>
</feature>
<accession>A0A3L7J1Y3</accession>
<dbReference type="EMBL" id="RCWJ01000002">
    <property type="protein sequence ID" value="RLQ84578.1"/>
    <property type="molecule type" value="Genomic_DNA"/>
</dbReference>
<keyword evidence="4" id="KW-0808">Transferase</keyword>
<dbReference type="AlphaFoldDB" id="A0A3L7J1Y3"/>
<evidence type="ECO:0000313" key="4">
    <source>
        <dbReference type="EMBL" id="RLQ84578.1"/>
    </source>
</evidence>
<comment type="similarity">
    <text evidence="1">Belongs to the glycosyltransferase 2 family.</text>
</comment>
<evidence type="ECO:0000313" key="5">
    <source>
        <dbReference type="Proteomes" id="UP000282460"/>
    </source>
</evidence>
<evidence type="ECO:0000256" key="1">
    <source>
        <dbReference type="ARBA" id="ARBA00006739"/>
    </source>
</evidence>
<dbReference type="SUPFAM" id="SSF53448">
    <property type="entry name" value="Nucleotide-diphospho-sugar transferases"/>
    <property type="match status" value="1"/>
</dbReference>
<name>A0A3L7J1Y3_9MICO</name>
<dbReference type="InterPro" id="IPR050256">
    <property type="entry name" value="Glycosyltransferase_2"/>
</dbReference>
<evidence type="ECO:0000259" key="3">
    <source>
        <dbReference type="Pfam" id="PF00535"/>
    </source>
</evidence>
<dbReference type="PANTHER" id="PTHR48090">
    <property type="entry name" value="UNDECAPRENYL-PHOSPHATE 4-DEOXY-4-FORMAMIDO-L-ARABINOSE TRANSFERASE-RELATED"/>
    <property type="match status" value="1"/>
</dbReference>
<evidence type="ECO:0000256" key="2">
    <source>
        <dbReference type="SAM" id="MobiDB-lite"/>
    </source>
</evidence>
<reference evidence="4 5" key="1">
    <citation type="submission" date="2018-10" db="EMBL/GenBank/DDBJ databases">
        <authorList>
            <person name="Li J."/>
        </authorList>
    </citation>
    <scope>NUCLEOTIDE SEQUENCE [LARGE SCALE GENOMIC DNA]</scope>
    <source>
        <strain evidence="4 5">ZD1-4</strain>
    </source>
</reference>
<dbReference type="InterPro" id="IPR029044">
    <property type="entry name" value="Nucleotide-diphossugar_trans"/>
</dbReference>
<gene>
    <name evidence="4" type="ORF">D9V28_10465</name>
</gene>
<keyword evidence="5" id="KW-1185">Reference proteome</keyword>
<dbReference type="OrthoDB" id="9771846at2"/>
<organism evidence="4 5">
    <name type="scientific">Mycetocola zhadangensis</name>
    <dbReference type="NCBI Taxonomy" id="1164595"/>
    <lineage>
        <taxon>Bacteria</taxon>
        <taxon>Bacillati</taxon>
        <taxon>Actinomycetota</taxon>
        <taxon>Actinomycetes</taxon>
        <taxon>Micrococcales</taxon>
        <taxon>Microbacteriaceae</taxon>
        <taxon>Mycetocola</taxon>
    </lineage>
</organism>